<dbReference type="AlphaFoldDB" id="A0A8D5AN77"/>
<evidence type="ECO:0000313" key="5">
    <source>
        <dbReference type="Proteomes" id="UP000824988"/>
    </source>
</evidence>
<dbReference type="Proteomes" id="UP000824988">
    <property type="component" value="Chromosome"/>
</dbReference>
<evidence type="ECO:0000256" key="1">
    <source>
        <dbReference type="PROSITE-ProRule" id="PRU00169"/>
    </source>
</evidence>
<protein>
    <submittedName>
        <fullName evidence="4">Chemotaxis protein CheW</fullName>
    </submittedName>
</protein>
<dbReference type="Pfam" id="PF00072">
    <property type="entry name" value="Response_reg"/>
    <property type="match status" value="1"/>
</dbReference>
<dbReference type="GO" id="GO:0000160">
    <property type="term" value="P:phosphorelay signal transduction system"/>
    <property type="evidence" value="ECO:0007669"/>
    <property type="project" value="InterPro"/>
</dbReference>
<evidence type="ECO:0000259" key="3">
    <source>
        <dbReference type="PROSITE" id="PS50851"/>
    </source>
</evidence>
<feature type="modified residue" description="4-aspartylphosphate" evidence="1">
    <location>
        <position position="235"/>
    </location>
</feature>
<dbReference type="Pfam" id="PF01584">
    <property type="entry name" value="CheW"/>
    <property type="match status" value="1"/>
</dbReference>
<organism evidence="4 5">
    <name type="scientific">Methylogaea oryzae</name>
    <dbReference type="NCBI Taxonomy" id="1295382"/>
    <lineage>
        <taxon>Bacteria</taxon>
        <taxon>Pseudomonadati</taxon>
        <taxon>Pseudomonadota</taxon>
        <taxon>Gammaproteobacteria</taxon>
        <taxon>Methylococcales</taxon>
        <taxon>Methylococcaceae</taxon>
        <taxon>Methylogaea</taxon>
    </lineage>
</organism>
<dbReference type="EMBL" id="AP019782">
    <property type="protein sequence ID" value="BBL71805.1"/>
    <property type="molecule type" value="Genomic_DNA"/>
</dbReference>
<dbReference type="PANTHER" id="PTHR47233">
    <property type="entry name" value="CHEMOTAXIS PROTEIN CHEV"/>
    <property type="match status" value="1"/>
</dbReference>
<feature type="domain" description="CheW-like" evidence="3">
    <location>
        <begin position="19"/>
        <end position="158"/>
    </location>
</feature>
<dbReference type="GO" id="GO:0006935">
    <property type="term" value="P:chemotaxis"/>
    <property type="evidence" value="ECO:0007669"/>
    <property type="project" value="InterPro"/>
</dbReference>
<accession>A0A8D5AN77</accession>
<dbReference type="KEGG" id="moz:MoryE10_24110"/>
<dbReference type="SMART" id="SM00260">
    <property type="entry name" value="CheW"/>
    <property type="match status" value="1"/>
</dbReference>
<name>A0A8D5AN77_9GAMM</name>
<proteinExistence type="predicted"/>
<dbReference type="RefSeq" id="WP_221047187.1">
    <property type="nucleotide sequence ID" value="NZ_AP019782.1"/>
</dbReference>
<reference evidence="4" key="1">
    <citation type="submission" date="2019-06" db="EMBL/GenBank/DDBJ databases">
        <title>Complete genome sequence of Methylogaea oryzae strain JCM16910.</title>
        <authorList>
            <person name="Asakawa S."/>
        </authorList>
    </citation>
    <scope>NUCLEOTIDE SEQUENCE</scope>
    <source>
        <strain evidence="4">E10</strain>
    </source>
</reference>
<keyword evidence="5" id="KW-1185">Reference proteome</keyword>
<dbReference type="InterPro" id="IPR002545">
    <property type="entry name" value="CheW-lke_dom"/>
</dbReference>
<dbReference type="PROSITE" id="PS50110">
    <property type="entry name" value="RESPONSE_REGULATORY"/>
    <property type="match status" value="1"/>
</dbReference>
<sequence length="313" mass="34387">MVGLLDGIDKRTNLAGHNRIELLLFRLENGQRFGINVFKVQEAIQCPVFTQVPRSHSVVCGIANLRGKTVSIIDLSMAVGGAPHPRDGSGYVIITEYNRSTHGFLVASVEQIIHLEWSQIYPAPKGVGAGSYMTAVTQYNKELVEIVDVEKVLTEVIGVDEHLSDSLVVDSPAEAHHVLVVDDSSVARHQVKQVLDALKVTCTLAKDGQEAWEQLQAWLKEGKDLPSYLSLVISDIEMPRMDGYTLTTRMRADPRTADLYILLHSSLSGVFNQSMVEKVGADKFLAKFVPDELATLVKDCLTEHRSHSTASAA</sequence>
<evidence type="ECO:0000259" key="2">
    <source>
        <dbReference type="PROSITE" id="PS50110"/>
    </source>
</evidence>
<evidence type="ECO:0000313" key="4">
    <source>
        <dbReference type="EMBL" id="BBL71805.1"/>
    </source>
</evidence>
<dbReference type="PANTHER" id="PTHR47233:SF3">
    <property type="entry name" value="CHEMOTAXIS PROTEIN CHEV"/>
    <property type="match status" value="1"/>
</dbReference>
<dbReference type="PROSITE" id="PS50851">
    <property type="entry name" value="CHEW"/>
    <property type="match status" value="1"/>
</dbReference>
<gene>
    <name evidence="4" type="ORF">MoryE10_24110</name>
</gene>
<keyword evidence="1" id="KW-0597">Phosphoprotein</keyword>
<dbReference type="PIRSF" id="PIRSF002867">
    <property type="entry name" value="CheV"/>
    <property type="match status" value="1"/>
</dbReference>
<dbReference type="InterPro" id="IPR001789">
    <property type="entry name" value="Sig_transdc_resp-reg_receiver"/>
</dbReference>
<dbReference type="SMART" id="SM00448">
    <property type="entry name" value="REC"/>
    <property type="match status" value="1"/>
</dbReference>
<dbReference type="InterPro" id="IPR024181">
    <property type="entry name" value="Chemotax_regulator_CheV"/>
</dbReference>
<dbReference type="CDD" id="cd19924">
    <property type="entry name" value="REC_CheV-like"/>
    <property type="match status" value="1"/>
</dbReference>
<feature type="domain" description="Response regulatory" evidence="2">
    <location>
        <begin position="177"/>
        <end position="302"/>
    </location>
</feature>